<feature type="compositionally biased region" description="Basic and acidic residues" evidence="1">
    <location>
        <begin position="50"/>
        <end position="75"/>
    </location>
</feature>
<organism evidence="2 3">
    <name type="scientific">Halorussus caseinilyticus</name>
    <dbReference type="NCBI Taxonomy" id="3034025"/>
    <lineage>
        <taxon>Archaea</taxon>
        <taxon>Methanobacteriati</taxon>
        <taxon>Methanobacteriota</taxon>
        <taxon>Stenosarchaea group</taxon>
        <taxon>Halobacteria</taxon>
        <taxon>Halobacteriales</taxon>
        <taxon>Haladaptataceae</taxon>
        <taxon>Halorussus</taxon>
    </lineage>
</organism>
<name>A0ABD5WIR7_9EURY</name>
<feature type="region of interest" description="Disordered" evidence="1">
    <location>
        <begin position="1"/>
        <end position="76"/>
    </location>
</feature>
<accession>A0ABD5WIR7</accession>
<gene>
    <name evidence="2" type="ORF">ACFQJ6_10270</name>
</gene>
<proteinExistence type="predicted"/>
<dbReference type="EMBL" id="JBHSZH010000005">
    <property type="protein sequence ID" value="MFC7080441.1"/>
    <property type="molecule type" value="Genomic_DNA"/>
</dbReference>
<protein>
    <submittedName>
        <fullName evidence="2">Uncharacterized protein</fullName>
    </submittedName>
</protein>
<evidence type="ECO:0000313" key="2">
    <source>
        <dbReference type="EMBL" id="MFC7080441.1"/>
    </source>
</evidence>
<keyword evidence="3" id="KW-1185">Reference proteome</keyword>
<feature type="compositionally biased region" description="Basic and acidic residues" evidence="1">
    <location>
        <begin position="1"/>
        <end position="33"/>
    </location>
</feature>
<dbReference type="InterPro" id="IPR058858">
    <property type="entry name" value="HacaP"/>
</dbReference>
<dbReference type="Proteomes" id="UP001596407">
    <property type="component" value="Unassembled WGS sequence"/>
</dbReference>
<dbReference type="AlphaFoldDB" id="A0ABD5WIR7"/>
<comment type="caution">
    <text evidence="2">The sequence shown here is derived from an EMBL/GenBank/DDBJ whole genome shotgun (WGS) entry which is preliminary data.</text>
</comment>
<dbReference type="Pfam" id="PF26396">
    <property type="entry name" value="HacaP"/>
    <property type="match status" value="1"/>
</dbReference>
<feature type="compositionally biased region" description="Acidic residues" evidence="1">
    <location>
        <begin position="34"/>
        <end position="49"/>
    </location>
</feature>
<dbReference type="GeneID" id="79302920"/>
<sequence>MPDTKDGREKKAADRERRQREREIDEARRRADEAEPPDEAESGDSDADSGEIRRAETRREERSDSPSECHRRGCDEPPAFAVLERYQEETGHGAVEAEAFLCQEHTAEESPVNLDAAYPDYVFRVVPV</sequence>
<evidence type="ECO:0000256" key="1">
    <source>
        <dbReference type="SAM" id="MobiDB-lite"/>
    </source>
</evidence>
<reference evidence="2 3" key="1">
    <citation type="journal article" date="2019" name="Int. J. Syst. Evol. Microbiol.">
        <title>The Global Catalogue of Microorganisms (GCM) 10K type strain sequencing project: providing services to taxonomists for standard genome sequencing and annotation.</title>
        <authorList>
            <consortium name="The Broad Institute Genomics Platform"/>
            <consortium name="The Broad Institute Genome Sequencing Center for Infectious Disease"/>
            <person name="Wu L."/>
            <person name="Ma J."/>
        </authorList>
    </citation>
    <scope>NUCLEOTIDE SEQUENCE [LARGE SCALE GENOMIC DNA]</scope>
    <source>
        <strain evidence="2 3">DT72</strain>
    </source>
</reference>
<dbReference type="RefSeq" id="WP_276281701.1">
    <property type="nucleotide sequence ID" value="NZ_CP119809.1"/>
</dbReference>
<evidence type="ECO:0000313" key="3">
    <source>
        <dbReference type="Proteomes" id="UP001596407"/>
    </source>
</evidence>